<evidence type="ECO:0000256" key="9">
    <source>
        <dbReference type="SAM" id="Coils"/>
    </source>
</evidence>
<evidence type="ECO:0000256" key="3">
    <source>
        <dbReference type="ARBA" id="ARBA00022692"/>
    </source>
</evidence>
<dbReference type="CDD" id="cd00038">
    <property type="entry name" value="CAP_ED"/>
    <property type="match status" value="1"/>
</dbReference>
<dbReference type="PANTHER" id="PTHR45638:SF4">
    <property type="entry name" value="CYCLIC NUCLEOTIDE-BINDING DOMAIN-CONTAINING PROTEIN"/>
    <property type="match status" value="1"/>
</dbReference>
<keyword evidence="2" id="KW-0813">Transport</keyword>
<evidence type="ECO:0000256" key="8">
    <source>
        <dbReference type="ARBA" id="ARBA00023303"/>
    </source>
</evidence>
<dbReference type="InterPro" id="IPR050866">
    <property type="entry name" value="CNG_cation_channel"/>
</dbReference>
<feature type="transmembrane region" description="Helical" evidence="11">
    <location>
        <begin position="455"/>
        <end position="478"/>
    </location>
</feature>
<evidence type="ECO:0000256" key="10">
    <source>
        <dbReference type="SAM" id="MobiDB-lite"/>
    </source>
</evidence>
<feature type="compositionally biased region" description="Basic and acidic residues" evidence="10">
    <location>
        <begin position="202"/>
        <end position="213"/>
    </location>
</feature>
<dbReference type="Pfam" id="PF00520">
    <property type="entry name" value="Ion_trans"/>
    <property type="match status" value="1"/>
</dbReference>
<keyword evidence="6 11" id="KW-0472">Membrane</keyword>
<dbReference type="InterPro" id="IPR005821">
    <property type="entry name" value="Ion_trans_dom"/>
</dbReference>
<dbReference type="PROSITE" id="PS00888">
    <property type="entry name" value="CNMP_BINDING_1"/>
    <property type="match status" value="1"/>
</dbReference>
<organism evidence="13 14">
    <name type="scientific">Polistes dominula</name>
    <name type="common">European paper wasp</name>
    <name type="synonym">Vespa dominula</name>
    <dbReference type="NCBI Taxonomy" id="743375"/>
    <lineage>
        <taxon>Eukaryota</taxon>
        <taxon>Metazoa</taxon>
        <taxon>Ecdysozoa</taxon>
        <taxon>Arthropoda</taxon>
        <taxon>Hexapoda</taxon>
        <taxon>Insecta</taxon>
        <taxon>Pterygota</taxon>
        <taxon>Neoptera</taxon>
        <taxon>Endopterygota</taxon>
        <taxon>Hymenoptera</taxon>
        <taxon>Apocrita</taxon>
        <taxon>Aculeata</taxon>
        <taxon>Vespoidea</taxon>
        <taxon>Vespidae</taxon>
        <taxon>Polistinae</taxon>
        <taxon>Polistini</taxon>
        <taxon>Polistes</taxon>
    </lineage>
</organism>
<keyword evidence="8" id="KW-0407">Ion channel</keyword>
<evidence type="ECO:0000256" key="4">
    <source>
        <dbReference type="ARBA" id="ARBA00022989"/>
    </source>
</evidence>
<comment type="subcellular location">
    <subcellularLocation>
        <location evidence="1">Membrane</location>
        <topology evidence="1">Multi-pass membrane protein</topology>
    </subcellularLocation>
</comment>
<dbReference type="Proteomes" id="UP000694924">
    <property type="component" value="Unplaced"/>
</dbReference>
<dbReference type="PROSITE" id="PS50042">
    <property type="entry name" value="CNMP_BINDING_3"/>
    <property type="match status" value="1"/>
</dbReference>
<dbReference type="RefSeq" id="XP_015182317.1">
    <property type="nucleotide sequence ID" value="XM_015326831.1"/>
</dbReference>
<dbReference type="InterPro" id="IPR014710">
    <property type="entry name" value="RmlC-like_jellyroll"/>
</dbReference>
<feature type="region of interest" description="Disordered" evidence="10">
    <location>
        <begin position="1139"/>
        <end position="1243"/>
    </location>
</feature>
<dbReference type="PROSITE" id="PS00889">
    <property type="entry name" value="CNMP_BINDING_2"/>
    <property type="match status" value="1"/>
</dbReference>
<feature type="compositionally biased region" description="Gly residues" evidence="10">
    <location>
        <begin position="15"/>
        <end position="29"/>
    </location>
</feature>
<evidence type="ECO:0000256" key="5">
    <source>
        <dbReference type="ARBA" id="ARBA00023065"/>
    </source>
</evidence>
<feature type="region of interest" description="Disordered" evidence="10">
    <location>
        <begin position="910"/>
        <end position="950"/>
    </location>
</feature>
<keyword evidence="3 11" id="KW-0812">Transmembrane</keyword>
<feature type="compositionally biased region" description="Polar residues" evidence="10">
    <location>
        <begin position="910"/>
        <end position="925"/>
    </location>
</feature>
<feature type="compositionally biased region" description="Basic and acidic residues" evidence="10">
    <location>
        <begin position="280"/>
        <end position="292"/>
    </location>
</feature>
<keyword evidence="9" id="KW-0175">Coiled coil</keyword>
<dbReference type="InterPro" id="IPR018490">
    <property type="entry name" value="cNMP-bd_dom_sf"/>
</dbReference>
<evidence type="ECO:0000256" key="7">
    <source>
        <dbReference type="ARBA" id="ARBA00023286"/>
    </source>
</evidence>
<feature type="compositionally biased region" description="Acidic residues" evidence="10">
    <location>
        <begin position="1221"/>
        <end position="1243"/>
    </location>
</feature>
<evidence type="ECO:0000256" key="1">
    <source>
        <dbReference type="ARBA" id="ARBA00004141"/>
    </source>
</evidence>
<keyword evidence="4 11" id="KW-1133">Transmembrane helix</keyword>
<dbReference type="PANTHER" id="PTHR45638">
    <property type="entry name" value="CYCLIC NUCLEOTIDE-GATED CATION CHANNEL SUBUNIT A"/>
    <property type="match status" value="1"/>
</dbReference>
<feature type="region of interest" description="Disordered" evidence="10">
    <location>
        <begin position="329"/>
        <end position="353"/>
    </location>
</feature>
<dbReference type="Gene3D" id="1.10.287.70">
    <property type="match status" value="1"/>
</dbReference>
<gene>
    <name evidence="14" type="primary">LOC107069486</name>
</gene>
<protein>
    <submittedName>
        <fullName evidence="14">Uncharacterized protein LOC107069486</fullName>
    </submittedName>
</protein>
<keyword evidence="5" id="KW-0406">Ion transport</keyword>
<dbReference type="InterPro" id="IPR018488">
    <property type="entry name" value="cNMP-bd_CS"/>
</dbReference>
<feature type="transmembrane region" description="Helical" evidence="11">
    <location>
        <begin position="580"/>
        <end position="602"/>
    </location>
</feature>
<feature type="compositionally biased region" description="Polar residues" evidence="10">
    <location>
        <begin position="934"/>
        <end position="950"/>
    </location>
</feature>
<keyword evidence="13" id="KW-1185">Reference proteome</keyword>
<dbReference type="SUPFAM" id="SSF81324">
    <property type="entry name" value="Voltage-gated potassium channels"/>
    <property type="match status" value="1"/>
</dbReference>
<accession>A0ABM1IQ30</accession>
<feature type="region of interest" description="Disordered" evidence="10">
    <location>
        <begin position="1366"/>
        <end position="1399"/>
    </location>
</feature>
<feature type="compositionally biased region" description="Gly residues" evidence="10">
    <location>
        <begin position="1382"/>
        <end position="1393"/>
    </location>
</feature>
<evidence type="ECO:0000256" key="11">
    <source>
        <dbReference type="SAM" id="Phobius"/>
    </source>
</evidence>
<feature type="region of interest" description="Disordered" evidence="10">
    <location>
        <begin position="278"/>
        <end position="315"/>
    </location>
</feature>
<feature type="region of interest" description="Disordered" evidence="10">
    <location>
        <begin position="1"/>
        <end position="31"/>
    </location>
</feature>
<feature type="compositionally biased region" description="Polar residues" evidence="10">
    <location>
        <begin position="1159"/>
        <end position="1178"/>
    </location>
</feature>
<evidence type="ECO:0000259" key="12">
    <source>
        <dbReference type="PROSITE" id="PS50042"/>
    </source>
</evidence>
<dbReference type="SUPFAM" id="SSF51206">
    <property type="entry name" value="cAMP-binding domain-like"/>
    <property type="match status" value="1"/>
</dbReference>
<feature type="region of interest" description="Disordered" evidence="10">
    <location>
        <begin position="201"/>
        <end position="220"/>
    </location>
</feature>
<sequence>MSSGAKRLVQSLRGRTGGGGRTVGGGGGSTRSDGFIGDVNVVGSAGSSTSATRLCHYDSGHELDEISVVGSSAAVPVVAATATGGIAIGSLPTPTTPCHCPAHKYGSGQTLYSITGLPPVPAAPSHRGIHSGGIGSTTGGAIDRLSCGSASALGYDVVDKYRDGGIVETPGGGRRGGPGGMGMGGMGGMGMGMGGGRLVLGGREREDDTKSAKSAESISRGVLHSRQSLLDLVSHKIMGRHTPTHNYQVQQVYSVSQRYFGSSRDSLQGGYVNRGASELDLSRKTRRRDQQRSRIKLPYAVGATPSRDHSQLHPPASINHLSNASCNGTETRYTAQQQRQQRGSRGFPSHAGTKGFRTGAPNWSFIFDPAGRLCYYWSMVVSLAFLYNFWVIIYRFAFQEINGDTRWIWFCLDYFSDFLYVLDIIFHVRTGYLEDGVLQTDATKLRNHYTNSTTFYIDILCLLPLDFLYLSIGFNSMLRSFRLVKIYRFWAFMDRTERHTNYPNLFRSTSLIHYLLVIFHWNGCLYHIIYKNNGFGSKNWVYNDSETADVVKQYLQSYYWCTLALTTIGDLPRPRSKGEYLFVIAQLLFGLLLFATVLGHVANIVTSVSAARKEFQAKLDGVKTYMRMRRVPNHLQVKVIKWFDYLWLTQKCSDEEKAVSCLPDKLKAEIAINVHLETLRRVEIFQNTEAGFLCELVLRLRPVLFSPGDYICRKGEVGKEMYIVNRGRLQVVADDGKTVLATLKAGSYFGEISILNMGTAGNRRTASVRSVGYSDLFVLSKKDMWDVLKEYPAARVRLESIAVKRLEKYKKAPLKKLAMSRCQSAPGLVELHARKPIEDTLVSPLDDKIRGQGYAIGAGTRSLFTPSSSPVLTRASGVTVDTGVPSSIPTGPILPGNNVNVNVNVVSRSMDSPMSATSSGQSSEDPTARMPRSVATQPSTGRQSTHSGMTCNSMTQLMSEGATPLPDVTSHEALIAEIKHLRERQLTLETENATLNARLNQREWKVEQRLAEIELQICGVKRGKAKMELIRRCIEQARVEDSIGSLTNVELNVGARLSDTKSIGSLSQHFFESDEDERYYGTCNGYASQPGSKSNLLLCSECDQKTRTCTYRPQTPGSYFGRYVEERLDPREDLTFLRPEYKTSVRNSPSPRLSRDIQEISTSPRSRNYFQDSPSPRSGRQEFKDQQQQQLLSPEYFRREETFVETEKRQKQKEKEKEDNEHEEDEDEENEEEDEDAEEDDSPVCELCHGNGLVLVHCEHCNFSTEGDLICFRCQSDESSSNGNNSCPRCERSARIAAAAATAVNSGTTSSDEDNRHRHTSKYPVDAVVKIKLNDHMIDVDSDDTNDSDPSIDRHRTQVERLDTIVEIKGDTASENDDDNNGGNGGHDNGGNGSTKLNGTTSARFLNYMIVLCL</sequence>
<dbReference type="SMART" id="SM00100">
    <property type="entry name" value="cNMP"/>
    <property type="match status" value="1"/>
</dbReference>
<feature type="domain" description="Cyclic nucleotide-binding" evidence="12">
    <location>
        <begin position="684"/>
        <end position="805"/>
    </location>
</feature>
<dbReference type="GeneID" id="107069486"/>
<evidence type="ECO:0000256" key="6">
    <source>
        <dbReference type="ARBA" id="ARBA00023136"/>
    </source>
</evidence>
<dbReference type="InterPro" id="IPR000595">
    <property type="entry name" value="cNMP-bd_dom"/>
</dbReference>
<dbReference type="Pfam" id="PF00027">
    <property type="entry name" value="cNMP_binding"/>
    <property type="match status" value="1"/>
</dbReference>
<dbReference type="Gene3D" id="1.10.287.630">
    <property type="entry name" value="Helix hairpin bin"/>
    <property type="match status" value="1"/>
</dbReference>
<reference evidence="14" key="1">
    <citation type="submission" date="2025-08" db="UniProtKB">
        <authorList>
            <consortium name="RefSeq"/>
        </authorList>
    </citation>
    <scope>IDENTIFICATION</scope>
    <source>
        <tissue evidence="14">Whole body</tissue>
    </source>
</reference>
<evidence type="ECO:0000313" key="14">
    <source>
        <dbReference type="RefSeq" id="XP_015182317.1"/>
    </source>
</evidence>
<evidence type="ECO:0000313" key="13">
    <source>
        <dbReference type="Proteomes" id="UP000694924"/>
    </source>
</evidence>
<feature type="compositionally biased region" description="Basic and acidic residues" evidence="10">
    <location>
        <begin position="1196"/>
        <end position="1220"/>
    </location>
</feature>
<feature type="coiled-coil region" evidence="9">
    <location>
        <begin position="971"/>
        <end position="1016"/>
    </location>
</feature>
<name>A0ABM1IQ30_POLDO</name>
<proteinExistence type="predicted"/>
<feature type="transmembrane region" description="Helical" evidence="11">
    <location>
        <begin position="511"/>
        <end position="530"/>
    </location>
</feature>
<feature type="transmembrane region" description="Helical" evidence="11">
    <location>
        <begin position="375"/>
        <end position="395"/>
    </location>
</feature>
<keyword evidence="7" id="KW-1071">Ligand-gated ion channel</keyword>
<dbReference type="Gene3D" id="2.60.120.10">
    <property type="entry name" value="Jelly Rolls"/>
    <property type="match status" value="1"/>
</dbReference>
<evidence type="ECO:0000256" key="2">
    <source>
        <dbReference type="ARBA" id="ARBA00022448"/>
    </source>
</evidence>